<dbReference type="Gene3D" id="3.40.50.720">
    <property type="entry name" value="NAD(P)-binding Rossmann-like Domain"/>
    <property type="match status" value="1"/>
</dbReference>
<dbReference type="PRINTS" id="PR00080">
    <property type="entry name" value="SDRFAMILY"/>
</dbReference>
<evidence type="ECO:0000256" key="5">
    <source>
        <dbReference type="RuleBase" id="RU000363"/>
    </source>
</evidence>
<keyword evidence="3" id="KW-0521">NADP</keyword>
<dbReference type="OrthoDB" id="47007at2759"/>
<dbReference type="STRING" id="933084.A0A067P895"/>
<evidence type="ECO:0000256" key="4">
    <source>
        <dbReference type="ARBA" id="ARBA00023002"/>
    </source>
</evidence>
<evidence type="ECO:0000256" key="3">
    <source>
        <dbReference type="ARBA" id="ARBA00022857"/>
    </source>
</evidence>
<dbReference type="InterPro" id="IPR036291">
    <property type="entry name" value="NAD(P)-bd_dom_sf"/>
</dbReference>
<sequence>MFWRLFTRSSDIERFRHGESPWALVTGASDGIGKALVQTLASRVADATQPALVSKVAEAVVGKRLTIAINNVGDVEGPVQIVENATPEDIERSINLGASWLTQLTRVLLPYLIANQPSLMINIGSLVAKHPSPYLAIYSATKAYTLAFTHALAVEHRKPHPSLRIQYCEVHGVATPSSNNPESFIIPSPQTIAKAVISSVGRRSDYVVPYWPHEFMSWVLAGLPGGWIDAMLETMFREKRTDIRGDK</sequence>
<comment type="subcellular location">
    <subcellularLocation>
        <location evidence="1">Endoplasmic reticulum</location>
    </subcellularLocation>
</comment>
<dbReference type="InterPro" id="IPR020904">
    <property type="entry name" value="Sc_DH/Rdtase_CS"/>
</dbReference>
<name>A0A067P895_9AGAM</name>
<dbReference type="InParanoid" id="A0A067P895"/>
<evidence type="ECO:0000313" key="7">
    <source>
        <dbReference type="Proteomes" id="UP000027265"/>
    </source>
</evidence>
<evidence type="ECO:0000256" key="1">
    <source>
        <dbReference type="ARBA" id="ARBA00004240"/>
    </source>
</evidence>
<dbReference type="GO" id="GO:0005783">
    <property type="term" value="C:endoplasmic reticulum"/>
    <property type="evidence" value="ECO:0007669"/>
    <property type="project" value="UniProtKB-SubCell"/>
</dbReference>
<evidence type="ECO:0000256" key="2">
    <source>
        <dbReference type="ARBA" id="ARBA00006484"/>
    </source>
</evidence>
<dbReference type="EMBL" id="KL197768">
    <property type="protein sequence ID" value="KDQ50030.1"/>
    <property type="molecule type" value="Genomic_DNA"/>
</dbReference>
<proteinExistence type="inferred from homology"/>
<dbReference type="PANTHER" id="PTHR43899:SF13">
    <property type="entry name" value="RH59310P"/>
    <property type="match status" value="1"/>
</dbReference>
<gene>
    <name evidence="6" type="ORF">JAAARDRAFT_200359</name>
</gene>
<dbReference type="PROSITE" id="PS00061">
    <property type="entry name" value="ADH_SHORT"/>
    <property type="match status" value="1"/>
</dbReference>
<dbReference type="PRINTS" id="PR00081">
    <property type="entry name" value="GDHRDH"/>
</dbReference>
<dbReference type="InterPro" id="IPR051019">
    <property type="entry name" value="VLCFA-Steroid_DH"/>
</dbReference>
<keyword evidence="7" id="KW-1185">Reference proteome</keyword>
<reference evidence="7" key="1">
    <citation type="journal article" date="2014" name="Proc. Natl. Acad. Sci. U.S.A.">
        <title>Extensive sampling of basidiomycete genomes demonstrates inadequacy of the white-rot/brown-rot paradigm for wood decay fungi.</title>
        <authorList>
            <person name="Riley R."/>
            <person name="Salamov A.A."/>
            <person name="Brown D.W."/>
            <person name="Nagy L.G."/>
            <person name="Floudas D."/>
            <person name="Held B.W."/>
            <person name="Levasseur A."/>
            <person name="Lombard V."/>
            <person name="Morin E."/>
            <person name="Otillar R."/>
            <person name="Lindquist E.A."/>
            <person name="Sun H."/>
            <person name="LaButti K.M."/>
            <person name="Schmutz J."/>
            <person name="Jabbour D."/>
            <person name="Luo H."/>
            <person name="Baker S.E."/>
            <person name="Pisabarro A.G."/>
            <person name="Walton J.D."/>
            <person name="Blanchette R.A."/>
            <person name="Henrissat B."/>
            <person name="Martin F."/>
            <person name="Cullen D."/>
            <person name="Hibbett D.S."/>
            <person name="Grigoriev I.V."/>
        </authorList>
    </citation>
    <scope>NUCLEOTIDE SEQUENCE [LARGE SCALE GENOMIC DNA]</scope>
    <source>
        <strain evidence="7">MUCL 33604</strain>
    </source>
</reference>
<dbReference type="PANTHER" id="PTHR43899">
    <property type="entry name" value="RH59310P"/>
    <property type="match status" value="1"/>
</dbReference>
<accession>A0A067P895</accession>
<organism evidence="6 7">
    <name type="scientific">Jaapia argillacea MUCL 33604</name>
    <dbReference type="NCBI Taxonomy" id="933084"/>
    <lineage>
        <taxon>Eukaryota</taxon>
        <taxon>Fungi</taxon>
        <taxon>Dikarya</taxon>
        <taxon>Basidiomycota</taxon>
        <taxon>Agaricomycotina</taxon>
        <taxon>Agaricomycetes</taxon>
        <taxon>Agaricomycetidae</taxon>
        <taxon>Jaapiales</taxon>
        <taxon>Jaapiaceae</taxon>
        <taxon>Jaapia</taxon>
    </lineage>
</organism>
<dbReference type="HOGENOM" id="CLU_010194_38_2_1"/>
<evidence type="ECO:0000313" key="6">
    <source>
        <dbReference type="EMBL" id="KDQ50030.1"/>
    </source>
</evidence>
<dbReference type="Pfam" id="PF00106">
    <property type="entry name" value="adh_short"/>
    <property type="match status" value="1"/>
</dbReference>
<keyword evidence="4" id="KW-0560">Oxidoreductase</keyword>
<dbReference type="Proteomes" id="UP000027265">
    <property type="component" value="Unassembled WGS sequence"/>
</dbReference>
<dbReference type="SUPFAM" id="SSF51735">
    <property type="entry name" value="NAD(P)-binding Rossmann-fold domains"/>
    <property type="match status" value="1"/>
</dbReference>
<evidence type="ECO:0008006" key="8">
    <source>
        <dbReference type="Google" id="ProtNLM"/>
    </source>
</evidence>
<dbReference type="AlphaFoldDB" id="A0A067P895"/>
<dbReference type="GO" id="GO:0016491">
    <property type="term" value="F:oxidoreductase activity"/>
    <property type="evidence" value="ECO:0007669"/>
    <property type="project" value="UniProtKB-KW"/>
</dbReference>
<protein>
    <recommendedName>
        <fullName evidence="8">NAD(P)-binding protein</fullName>
    </recommendedName>
</protein>
<dbReference type="InterPro" id="IPR002347">
    <property type="entry name" value="SDR_fam"/>
</dbReference>
<comment type="similarity">
    <text evidence="2 5">Belongs to the short-chain dehydrogenases/reductases (SDR) family.</text>
</comment>